<feature type="compositionally biased region" description="Low complexity" evidence="1">
    <location>
        <begin position="48"/>
        <end position="69"/>
    </location>
</feature>
<accession>U6LCY9</accession>
<evidence type="ECO:0000313" key="2">
    <source>
        <dbReference type="EMBL" id="CDJ47088.1"/>
    </source>
</evidence>
<dbReference type="EMBL" id="HG710601">
    <property type="protein sequence ID" value="CDJ47088.1"/>
    <property type="molecule type" value="Genomic_DNA"/>
</dbReference>
<evidence type="ECO:0000313" key="3">
    <source>
        <dbReference type="Proteomes" id="UP000030750"/>
    </source>
</evidence>
<dbReference type="Proteomes" id="UP000030750">
    <property type="component" value="Unassembled WGS sequence"/>
</dbReference>
<name>U6LCY9_9EIME</name>
<reference evidence="2" key="2">
    <citation type="submission" date="2013-10" db="EMBL/GenBank/DDBJ databases">
        <authorList>
            <person name="Aslett M."/>
        </authorList>
    </citation>
    <scope>NUCLEOTIDE SEQUENCE [LARGE SCALE GENOMIC DNA]</scope>
    <source>
        <strain evidence="2">Houghton</strain>
    </source>
</reference>
<reference evidence="2" key="1">
    <citation type="submission" date="2013-10" db="EMBL/GenBank/DDBJ databases">
        <title>Genomic analysis of the causative agents of coccidiosis in chickens.</title>
        <authorList>
            <person name="Reid A.J."/>
            <person name="Blake D."/>
            <person name="Billington K."/>
            <person name="Browne H."/>
            <person name="Dunn M."/>
            <person name="Hung S."/>
            <person name="Kawahara F."/>
            <person name="Miranda-Saavedra D."/>
            <person name="Mourier T."/>
            <person name="Nagra H."/>
            <person name="Otto T.D."/>
            <person name="Rawlings N."/>
            <person name="Sanchez A."/>
            <person name="Sanders M."/>
            <person name="Subramaniam C."/>
            <person name="Tay Y."/>
            <person name="Dear P."/>
            <person name="Doerig C."/>
            <person name="Gruber A."/>
            <person name="Parkinson J."/>
            <person name="Shirley M."/>
            <person name="Wan K.L."/>
            <person name="Berriman M."/>
            <person name="Tomley F."/>
            <person name="Pain A."/>
        </authorList>
    </citation>
    <scope>NUCLEOTIDE SEQUENCE [LARGE SCALE GENOMIC DNA]</scope>
    <source>
        <strain evidence="2">Houghton</strain>
    </source>
</reference>
<feature type="compositionally biased region" description="Basic and acidic residues" evidence="1">
    <location>
        <begin position="17"/>
        <end position="34"/>
    </location>
</feature>
<organism evidence="2 3">
    <name type="scientific">Eimeria brunetti</name>
    <dbReference type="NCBI Taxonomy" id="51314"/>
    <lineage>
        <taxon>Eukaryota</taxon>
        <taxon>Sar</taxon>
        <taxon>Alveolata</taxon>
        <taxon>Apicomplexa</taxon>
        <taxon>Conoidasida</taxon>
        <taxon>Coccidia</taxon>
        <taxon>Eucoccidiorida</taxon>
        <taxon>Eimeriorina</taxon>
        <taxon>Eimeriidae</taxon>
        <taxon>Eimeria</taxon>
    </lineage>
</organism>
<protein>
    <submittedName>
        <fullName evidence="2">Uncharacterized protein</fullName>
    </submittedName>
</protein>
<dbReference type="VEuPathDB" id="ToxoDB:EBH_0014560"/>
<keyword evidence="3" id="KW-1185">Reference proteome</keyword>
<feature type="region of interest" description="Disordered" evidence="1">
    <location>
        <begin position="17"/>
        <end position="69"/>
    </location>
</feature>
<gene>
    <name evidence="2" type="ORF">EBH_0014560</name>
</gene>
<proteinExistence type="predicted"/>
<dbReference type="AlphaFoldDB" id="U6LCY9"/>
<sequence>MPCGNCIYLNREPSREINQKKGEKVGLKAKKEPGEALLAAGGHRDPVQQQQQQQQQQLQQQQQQQQQEMPLYSLSVRRLLWRCSSSSSSREQLQGPGS</sequence>
<evidence type="ECO:0000256" key="1">
    <source>
        <dbReference type="SAM" id="MobiDB-lite"/>
    </source>
</evidence>